<evidence type="ECO:0000259" key="16">
    <source>
        <dbReference type="Pfam" id="PF05199"/>
    </source>
</evidence>
<keyword evidence="11" id="KW-0472">Membrane</keyword>
<evidence type="ECO:0000256" key="7">
    <source>
        <dbReference type="ARBA" id="ARBA00022692"/>
    </source>
</evidence>
<keyword evidence="9" id="KW-1133">Transmembrane helix</keyword>
<evidence type="ECO:0000256" key="1">
    <source>
        <dbReference type="ARBA" id="ARBA00000920"/>
    </source>
</evidence>
<reference evidence="17" key="2">
    <citation type="submission" date="2019-06" db="EMBL/GenBank/DDBJ databases">
        <title>Genomics analysis of Aphanomyces spp. identifies a new class of oomycete effector associated with host adaptation.</title>
        <authorList>
            <person name="Gaulin E."/>
        </authorList>
    </citation>
    <scope>NUCLEOTIDE SEQUENCE</scope>
    <source>
        <strain evidence="17">CBS 578.67</strain>
    </source>
</reference>
<dbReference type="PANTHER" id="PTHR46056">
    <property type="entry name" value="LONG-CHAIN-ALCOHOL OXIDASE"/>
    <property type="match status" value="1"/>
</dbReference>
<dbReference type="Proteomes" id="UP000332933">
    <property type="component" value="Unassembled WGS sequence"/>
</dbReference>
<comment type="catalytic activity">
    <reaction evidence="1 12">
        <text>a long-chain primary fatty alcohol + O2 = a long-chain fatty aldehyde + H2O2</text>
        <dbReference type="Rhea" id="RHEA:22756"/>
        <dbReference type="ChEBI" id="CHEBI:15379"/>
        <dbReference type="ChEBI" id="CHEBI:16240"/>
        <dbReference type="ChEBI" id="CHEBI:17176"/>
        <dbReference type="ChEBI" id="CHEBI:77396"/>
        <dbReference type="EC" id="1.1.3.20"/>
    </reaction>
</comment>
<dbReference type="Gene3D" id="3.50.50.60">
    <property type="entry name" value="FAD/NAD(P)-binding domain"/>
    <property type="match status" value="2"/>
</dbReference>
<sequence length="753" mass="80298">MAAPSSITDAQRVTLDAIAEAFVAPLSIDAAKTIVTDHLAAVGADTNTAATLQALLSSSTTTALGVGVCMATKIDHLPADKKAEFFTVLDLLATGWGTFVLTGTGRMRPFHQLTLAEREAALLGLAASRFAIFRSLFRALKALAHLCTFATPETVDGKPNPFWAALEYPGKPTERPLPPRDAFPQPSFEEYVVILHEKHHMMTHSSSVRAMADAVQGDGPIEIETDVVVIGSGAGGGIVAAELAQAGYRVVVLEQGTFHHPSDSDYSELGEYEKQYVDSAFLVSEDGAIQMLAGKTWGGGTAINWSASLRPPPEVLDEWVTQHNLPYFGSPAYAAALDAVCRRAGISDAHIEQNTPNQNLLAGCEKLGFAAHAIPQNTNGHRHSCGFCSLGCPYGEKQGTHATWLPDAAAAGAKFIDGCHVDRVTYDDAKHATGVVGTVLNGKVPLVVKAKTVVSACGGVNTPALLLRSGLTNRNIGRNMHLHPVTTVNGFMPHQRVASWEGSIMTSVSDVTSNVHGNGYGARLETPTSLLGATSALLPWRGAADFSRLLLQYQHISGIVIIVRDFDSTIQVKTDGTGRARVHFTLGSKDAESMVEGIIAATKILLAQGAVEVNSSHLAMPALRLVTPEDRANAIECETTQQWFDQLRTTGIVQNSIAIFSAHQMSSCRMGATPAAGAVNPQGESWEVQGLYVADASLFPTASGVNPMVTTFSLAYSVAQFIKTNLETEKTAGGVRRPRHEPSLREWVSSWFF</sequence>
<dbReference type="PANTHER" id="PTHR46056:SF12">
    <property type="entry name" value="LONG-CHAIN-ALCOHOL OXIDASE"/>
    <property type="match status" value="1"/>
</dbReference>
<evidence type="ECO:0000256" key="2">
    <source>
        <dbReference type="ARBA" id="ARBA00003842"/>
    </source>
</evidence>
<dbReference type="GO" id="GO:0016020">
    <property type="term" value="C:membrane"/>
    <property type="evidence" value="ECO:0007669"/>
    <property type="project" value="UniProtKB-SubCell"/>
</dbReference>
<keyword evidence="6" id="KW-0285">Flavoprotein</keyword>
<comment type="function">
    <text evidence="2">Long-chain fatty alcohol oxidase involved in the omega-oxidation pathway of lipid degradation.</text>
</comment>
<dbReference type="PIRSF" id="PIRSF028937">
    <property type="entry name" value="Lg_Ch_AO"/>
    <property type="match status" value="1"/>
</dbReference>
<proteinExistence type="inferred from homology"/>
<dbReference type="InterPro" id="IPR036188">
    <property type="entry name" value="FAD/NAD-bd_sf"/>
</dbReference>
<name>A0A485KSB1_9STRA</name>
<keyword evidence="8" id="KW-0274">FAD</keyword>
<gene>
    <name evidence="18" type="primary">Aste57867_10994</name>
    <name evidence="17" type="ORF">As57867_010953</name>
    <name evidence="18" type="ORF">ASTE57867_10994</name>
</gene>
<evidence type="ECO:0000256" key="6">
    <source>
        <dbReference type="ARBA" id="ARBA00022630"/>
    </source>
</evidence>
<evidence type="ECO:0000256" key="12">
    <source>
        <dbReference type="PIRNR" id="PIRNR028937"/>
    </source>
</evidence>
<accession>A0A485KSB1</accession>
<evidence type="ECO:0000256" key="4">
    <source>
        <dbReference type="ARBA" id="ARBA00010790"/>
    </source>
</evidence>
<feature type="domain" description="FAD-dependent oxidoreductase 2 FAD-binding" evidence="15">
    <location>
        <begin position="226"/>
        <end position="258"/>
    </location>
</feature>
<dbReference type="EMBL" id="CAADRA010005264">
    <property type="protein sequence ID" value="VFT87862.1"/>
    <property type="molecule type" value="Genomic_DNA"/>
</dbReference>
<feature type="domain" description="Glucose-methanol-choline oxidoreductase C-terminal" evidence="16">
    <location>
        <begin position="575"/>
        <end position="715"/>
    </location>
</feature>
<dbReference type="Pfam" id="PF00890">
    <property type="entry name" value="FAD_binding_2"/>
    <property type="match status" value="1"/>
</dbReference>
<dbReference type="Pfam" id="PF00732">
    <property type="entry name" value="GMC_oxred_N"/>
    <property type="match status" value="1"/>
</dbReference>
<dbReference type="GO" id="GO:0046577">
    <property type="term" value="F:long-chain-alcohol oxidase activity"/>
    <property type="evidence" value="ECO:0007669"/>
    <property type="project" value="UniProtKB-EC"/>
</dbReference>
<keyword evidence="7" id="KW-0812">Transmembrane</keyword>
<dbReference type="InterPro" id="IPR003953">
    <property type="entry name" value="FAD-dep_OxRdtase_2_FAD-bd"/>
</dbReference>
<evidence type="ECO:0000256" key="13">
    <source>
        <dbReference type="PIRSR" id="PIRSR028937-1"/>
    </source>
</evidence>
<comment type="subcellular location">
    <subcellularLocation>
        <location evidence="3">Membrane</location>
    </subcellularLocation>
</comment>
<evidence type="ECO:0000313" key="17">
    <source>
        <dbReference type="EMBL" id="KAF0698392.1"/>
    </source>
</evidence>
<organism evidence="18 19">
    <name type="scientific">Aphanomyces stellatus</name>
    <dbReference type="NCBI Taxonomy" id="120398"/>
    <lineage>
        <taxon>Eukaryota</taxon>
        <taxon>Sar</taxon>
        <taxon>Stramenopiles</taxon>
        <taxon>Oomycota</taxon>
        <taxon>Saprolegniomycetes</taxon>
        <taxon>Saprolegniales</taxon>
        <taxon>Verrucalvaceae</taxon>
        <taxon>Aphanomyces</taxon>
    </lineage>
</organism>
<dbReference type="Pfam" id="PF05199">
    <property type="entry name" value="GMC_oxred_C"/>
    <property type="match status" value="1"/>
</dbReference>
<evidence type="ECO:0000313" key="19">
    <source>
        <dbReference type="Proteomes" id="UP000332933"/>
    </source>
</evidence>
<dbReference type="InterPro" id="IPR000172">
    <property type="entry name" value="GMC_OxRdtase_N"/>
</dbReference>
<feature type="domain" description="Glucose-methanol-choline oxidoreductase N-terminal" evidence="14">
    <location>
        <begin position="275"/>
        <end position="485"/>
    </location>
</feature>
<reference evidence="18 19" key="1">
    <citation type="submission" date="2019-03" db="EMBL/GenBank/DDBJ databases">
        <authorList>
            <person name="Gaulin E."/>
            <person name="Dumas B."/>
        </authorList>
    </citation>
    <scope>NUCLEOTIDE SEQUENCE [LARGE SCALE GENOMIC DNA]</scope>
    <source>
        <strain evidence="18">CBS 568.67</strain>
    </source>
</reference>
<evidence type="ECO:0000256" key="5">
    <source>
        <dbReference type="ARBA" id="ARBA00013125"/>
    </source>
</evidence>
<protein>
    <recommendedName>
        <fullName evidence="5 12">Long-chain-alcohol oxidase</fullName>
        <ecNumber evidence="5 12">1.1.3.20</ecNumber>
    </recommendedName>
</protein>
<dbReference type="EC" id="1.1.3.20" evidence="5 12"/>
<evidence type="ECO:0000256" key="10">
    <source>
        <dbReference type="ARBA" id="ARBA00023002"/>
    </source>
</evidence>
<dbReference type="SUPFAM" id="SSF51905">
    <property type="entry name" value="FAD/NAD(P)-binding domain"/>
    <property type="match status" value="1"/>
</dbReference>
<evidence type="ECO:0000259" key="14">
    <source>
        <dbReference type="Pfam" id="PF00732"/>
    </source>
</evidence>
<dbReference type="InterPro" id="IPR007867">
    <property type="entry name" value="GMC_OxRtase_C"/>
</dbReference>
<dbReference type="OrthoDB" id="269227at2759"/>
<evidence type="ECO:0000256" key="11">
    <source>
        <dbReference type="ARBA" id="ARBA00023136"/>
    </source>
</evidence>
<comment type="similarity">
    <text evidence="4 12">Belongs to the GMC oxidoreductase family.</text>
</comment>
<evidence type="ECO:0000256" key="9">
    <source>
        <dbReference type="ARBA" id="ARBA00022989"/>
    </source>
</evidence>
<dbReference type="EMBL" id="VJMH01005243">
    <property type="protein sequence ID" value="KAF0698392.1"/>
    <property type="molecule type" value="Genomic_DNA"/>
</dbReference>
<evidence type="ECO:0000256" key="3">
    <source>
        <dbReference type="ARBA" id="ARBA00004370"/>
    </source>
</evidence>
<dbReference type="InterPro" id="IPR012400">
    <property type="entry name" value="Long_Oxdase"/>
</dbReference>
<dbReference type="AlphaFoldDB" id="A0A485KSB1"/>
<feature type="active site" description="Proton acceptor" evidence="13">
    <location>
        <position position="663"/>
    </location>
</feature>
<keyword evidence="10 12" id="KW-0560">Oxidoreductase</keyword>
<evidence type="ECO:0000259" key="15">
    <source>
        <dbReference type="Pfam" id="PF00890"/>
    </source>
</evidence>
<evidence type="ECO:0000313" key="18">
    <source>
        <dbReference type="EMBL" id="VFT87862.1"/>
    </source>
</evidence>
<dbReference type="GO" id="GO:0050660">
    <property type="term" value="F:flavin adenine dinucleotide binding"/>
    <property type="evidence" value="ECO:0007669"/>
    <property type="project" value="InterPro"/>
</dbReference>
<evidence type="ECO:0000256" key="8">
    <source>
        <dbReference type="ARBA" id="ARBA00022827"/>
    </source>
</evidence>
<keyword evidence="19" id="KW-1185">Reference proteome</keyword>